<feature type="signal peptide" evidence="1">
    <location>
        <begin position="1"/>
        <end position="20"/>
    </location>
</feature>
<sequence length="51" mass="5785">MIFSVPLIYIAFLVFQTLLALIPSSDPVGSWVPSCLCRLPFCCQRCDIEMF</sequence>
<proteinExistence type="predicted"/>
<accession>A0A1Y2I2Q0</accession>
<protein>
    <submittedName>
        <fullName evidence="2">Uncharacterized protein</fullName>
    </submittedName>
</protein>
<keyword evidence="3" id="KW-1185">Reference proteome</keyword>
<comment type="caution">
    <text evidence="2">The sequence shown here is derived from an EMBL/GenBank/DDBJ whole genome shotgun (WGS) entry which is preliminary data.</text>
</comment>
<dbReference type="EMBL" id="MCFL01000003">
    <property type="protein sequence ID" value="ORZ40221.1"/>
    <property type="molecule type" value="Genomic_DNA"/>
</dbReference>
<evidence type="ECO:0000256" key="1">
    <source>
        <dbReference type="SAM" id="SignalP"/>
    </source>
</evidence>
<name>A0A1Y2I2Q0_9FUNG</name>
<reference evidence="2 3" key="1">
    <citation type="submission" date="2016-07" db="EMBL/GenBank/DDBJ databases">
        <title>Pervasive Adenine N6-methylation of Active Genes in Fungi.</title>
        <authorList>
            <consortium name="DOE Joint Genome Institute"/>
            <person name="Mondo S.J."/>
            <person name="Dannebaum R.O."/>
            <person name="Kuo R.C."/>
            <person name="Labutti K."/>
            <person name="Haridas S."/>
            <person name="Kuo A."/>
            <person name="Salamov A."/>
            <person name="Ahrendt S.R."/>
            <person name="Lipzen A."/>
            <person name="Sullivan W."/>
            <person name="Andreopoulos W.B."/>
            <person name="Clum A."/>
            <person name="Lindquist E."/>
            <person name="Daum C."/>
            <person name="Ramamoorthy G.K."/>
            <person name="Gryganskyi A."/>
            <person name="Culley D."/>
            <person name="Magnuson J.K."/>
            <person name="James T.Y."/>
            <person name="O'Malley M.A."/>
            <person name="Stajich J.E."/>
            <person name="Spatafora J.W."/>
            <person name="Visel A."/>
            <person name="Grigoriev I.V."/>
        </authorList>
    </citation>
    <scope>NUCLEOTIDE SEQUENCE [LARGE SCALE GENOMIC DNA]</scope>
    <source>
        <strain evidence="2 3">PL171</strain>
    </source>
</reference>
<dbReference type="Proteomes" id="UP000193411">
    <property type="component" value="Unassembled WGS sequence"/>
</dbReference>
<dbReference type="AlphaFoldDB" id="A0A1Y2I2Q0"/>
<keyword evidence="1" id="KW-0732">Signal</keyword>
<evidence type="ECO:0000313" key="2">
    <source>
        <dbReference type="EMBL" id="ORZ40221.1"/>
    </source>
</evidence>
<gene>
    <name evidence="2" type="ORF">BCR44DRAFT_1424652</name>
</gene>
<feature type="non-terminal residue" evidence="2">
    <location>
        <position position="51"/>
    </location>
</feature>
<feature type="chain" id="PRO_5012101564" evidence="1">
    <location>
        <begin position="21"/>
        <end position="51"/>
    </location>
</feature>
<organism evidence="2 3">
    <name type="scientific">Catenaria anguillulae PL171</name>
    <dbReference type="NCBI Taxonomy" id="765915"/>
    <lineage>
        <taxon>Eukaryota</taxon>
        <taxon>Fungi</taxon>
        <taxon>Fungi incertae sedis</taxon>
        <taxon>Blastocladiomycota</taxon>
        <taxon>Blastocladiomycetes</taxon>
        <taxon>Blastocladiales</taxon>
        <taxon>Catenariaceae</taxon>
        <taxon>Catenaria</taxon>
    </lineage>
</organism>
<evidence type="ECO:0000313" key="3">
    <source>
        <dbReference type="Proteomes" id="UP000193411"/>
    </source>
</evidence>